<reference evidence="19" key="1">
    <citation type="submission" date="2024-02" db="UniProtKB">
        <authorList>
            <consortium name="WormBaseParasite"/>
        </authorList>
    </citation>
    <scope>IDENTIFICATION</scope>
</reference>
<accession>A0AAF3J4S1</accession>
<dbReference type="GO" id="GO:0032958">
    <property type="term" value="P:inositol phosphate biosynthetic process"/>
    <property type="evidence" value="ECO:0007669"/>
    <property type="project" value="InterPro"/>
</dbReference>
<evidence type="ECO:0000256" key="8">
    <source>
        <dbReference type="ARBA" id="ARBA00022824"/>
    </source>
</evidence>
<keyword evidence="4" id="KW-0479">Metal-binding</keyword>
<evidence type="ECO:0000313" key="18">
    <source>
        <dbReference type="Proteomes" id="UP000887575"/>
    </source>
</evidence>
<feature type="domain" description="EF-hand" evidence="17">
    <location>
        <begin position="65"/>
        <end position="100"/>
    </location>
</feature>
<evidence type="ECO:0000256" key="15">
    <source>
        <dbReference type="SAM" id="MobiDB-lite"/>
    </source>
</evidence>
<dbReference type="InterPro" id="IPR005522">
    <property type="entry name" value="IPK"/>
</dbReference>
<feature type="chain" id="PRO_5042295682" description="Reticulocalbin-3" evidence="16">
    <location>
        <begin position="18"/>
        <end position="580"/>
    </location>
</feature>
<dbReference type="GO" id="GO:0005788">
    <property type="term" value="C:endoplasmic reticulum lumen"/>
    <property type="evidence" value="ECO:0007669"/>
    <property type="project" value="UniProtKB-SubCell"/>
</dbReference>
<sequence length="580" mass="66705">MWIGSILFTIIFSSVFGDKERVIDGAGARIQHHHHVDGESDDIDHQAILGSKHQAEEFDQLSPEESQARLKILAKKMDKNGDGYVDEEELTNWIQNSMKSLDDEEAIERMKEIDVDGDNKVSWDEYAADSFPETDITKLDADDRKLLDEDKKYFAVADQDGDGKLNEEELKAFLNPENYPHMHKVLVEVTLWEKDGNQDGAIDLKEFLGDMHEQPQSEWHAVEKERFANEYDADKDGVLKGEEIRKWLIPDLYQVAVQEAKHLIEMENHTNSDSHSNSHSNSHSEPGPHQLPPRFEWFTEQIAGHHPSVVKNGIREIGFLKEKGSNYILKLRQDGKRGDCEIRFYQLLNRTFADDYDPEDDIGEPFPSNCVTTRDEINMTRFIADGGVPRFHGLKRVPIDGKEEEFLILDDLTCPFSRPAIMDVKMGRVTYDPDASDKKVKSETEKYPPQKSLGFRLLGYRIHKEDGSVEIQDKDWGKSKDETNIGQALLEYFTIRPDAVALILRKATLFREWFAQQRLFHFYASSLLFIFETDPTKPVNADVRMIDFGHVYPGNEQLDDNYTHGLDNLISLLEEMLLKT</sequence>
<dbReference type="PROSITE" id="PS50222">
    <property type="entry name" value="EF_HAND_2"/>
    <property type="match status" value="2"/>
</dbReference>
<dbReference type="InterPro" id="IPR011992">
    <property type="entry name" value="EF-hand-dom_pair"/>
</dbReference>
<dbReference type="Pfam" id="PF03770">
    <property type="entry name" value="IPK"/>
    <property type="match status" value="1"/>
</dbReference>
<proteinExistence type="inferred from homology"/>
<keyword evidence="10" id="KW-0325">Glycoprotein</keyword>
<dbReference type="Pfam" id="PF13499">
    <property type="entry name" value="EF-hand_7"/>
    <property type="match status" value="2"/>
</dbReference>
<evidence type="ECO:0000256" key="1">
    <source>
        <dbReference type="ARBA" id="ARBA00004319"/>
    </source>
</evidence>
<evidence type="ECO:0000256" key="7">
    <source>
        <dbReference type="ARBA" id="ARBA00022777"/>
    </source>
</evidence>
<dbReference type="InterPro" id="IPR002048">
    <property type="entry name" value="EF_hand_dom"/>
</dbReference>
<evidence type="ECO:0000256" key="14">
    <source>
        <dbReference type="ARBA" id="ARBA00072696"/>
    </source>
</evidence>
<keyword evidence="3" id="KW-0808">Transferase</keyword>
<evidence type="ECO:0000256" key="5">
    <source>
        <dbReference type="ARBA" id="ARBA00022729"/>
    </source>
</evidence>
<dbReference type="AlphaFoldDB" id="A0AAF3J4S1"/>
<dbReference type="Proteomes" id="UP000887575">
    <property type="component" value="Unassembled WGS sequence"/>
</dbReference>
<name>A0AAF3J4S1_9BILA</name>
<comment type="subunit">
    <text evidence="13">Interacts with PCSK6 (immature form including the propeptide); probably involved in the maturation and the secretion of PCSK6.</text>
</comment>
<keyword evidence="8" id="KW-0256">Endoplasmic reticulum</keyword>
<keyword evidence="7" id="KW-0418">Kinase</keyword>
<dbReference type="PROSITE" id="PS00018">
    <property type="entry name" value="EF_HAND_1"/>
    <property type="match status" value="4"/>
</dbReference>
<evidence type="ECO:0000256" key="9">
    <source>
        <dbReference type="ARBA" id="ARBA00022837"/>
    </source>
</evidence>
<organism evidence="18 19">
    <name type="scientific">Mesorhabditis belari</name>
    <dbReference type="NCBI Taxonomy" id="2138241"/>
    <lineage>
        <taxon>Eukaryota</taxon>
        <taxon>Metazoa</taxon>
        <taxon>Ecdysozoa</taxon>
        <taxon>Nematoda</taxon>
        <taxon>Chromadorea</taxon>
        <taxon>Rhabditida</taxon>
        <taxon>Rhabditina</taxon>
        <taxon>Rhabditomorpha</taxon>
        <taxon>Rhabditoidea</taxon>
        <taxon>Rhabditidae</taxon>
        <taxon>Mesorhabditinae</taxon>
        <taxon>Mesorhabditis</taxon>
    </lineage>
</organism>
<evidence type="ECO:0000256" key="11">
    <source>
        <dbReference type="ARBA" id="ARBA00023186"/>
    </source>
</evidence>
<dbReference type="GO" id="GO:0015031">
    <property type="term" value="P:protein transport"/>
    <property type="evidence" value="ECO:0007669"/>
    <property type="project" value="UniProtKB-ARBA"/>
</dbReference>
<feature type="compositionally biased region" description="Low complexity" evidence="15">
    <location>
        <begin position="273"/>
        <end position="284"/>
    </location>
</feature>
<evidence type="ECO:0000256" key="2">
    <source>
        <dbReference type="ARBA" id="ARBA00007374"/>
    </source>
</evidence>
<protein>
    <recommendedName>
        <fullName evidence="14">Reticulocalbin-3</fullName>
    </recommendedName>
</protein>
<dbReference type="InterPro" id="IPR018247">
    <property type="entry name" value="EF_Hand_1_Ca_BS"/>
</dbReference>
<dbReference type="Gene3D" id="1.10.238.10">
    <property type="entry name" value="EF-hand"/>
    <property type="match status" value="2"/>
</dbReference>
<comment type="subcellular location">
    <subcellularLocation>
        <location evidence="1">Endoplasmic reticulum lumen</location>
    </subcellularLocation>
</comment>
<dbReference type="SUPFAM" id="SSF56104">
    <property type="entry name" value="SAICAR synthase-like"/>
    <property type="match status" value="1"/>
</dbReference>
<keyword evidence="18" id="KW-1185">Reference proteome</keyword>
<dbReference type="PANTHER" id="PTHR10827">
    <property type="entry name" value="RETICULOCALBIN"/>
    <property type="match status" value="1"/>
</dbReference>
<keyword evidence="11" id="KW-0143">Chaperone</keyword>
<evidence type="ECO:0000256" key="12">
    <source>
        <dbReference type="ARBA" id="ARBA00056975"/>
    </source>
</evidence>
<evidence type="ECO:0000256" key="6">
    <source>
        <dbReference type="ARBA" id="ARBA00022737"/>
    </source>
</evidence>
<keyword evidence="9" id="KW-0106">Calcium</keyword>
<dbReference type="InterPro" id="IPR038286">
    <property type="entry name" value="IPK_sf"/>
</dbReference>
<dbReference type="WBParaSite" id="MBELARI_LOCUS16146">
    <property type="protein sequence ID" value="MBELARI_LOCUS16146"/>
    <property type="gene ID" value="MBELARI_LOCUS16146"/>
</dbReference>
<comment type="similarity">
    <text evidence="2">Belongs to the inositol phosphokinase (IPK) family.</text>
</comment>
<evidence type="ECO:0000256" key="10">
    <source>
        <dbReference type="ARBA" id="ARBA00023180"/>
    </source>
</evidence>
<dbReference type="SMART" id="SM00054">
    <property type="entry name" value="EFh"/>
    <property type="match status" value="5"/>
</dbReference>
<dbReference type="GO" id="GO:0005509">
    <property type="term" value="F:calcium ion binding"/>
    <property type="evidence" value="ECO:0007669"/>
    <property type="project" value="InterPro"/>
</dbReference>
<keyword evidence="6" id="KW-0677">Repeat</keyword>
<comment type="function">
    <text evidence="12">Probable molecular chaperone assisting protein biosynthesis and transport in the endoplasmic reticulum. Required for the proper biosynthesis and transport of pulmonary surfactant-associated protein A/SP-A, pulmonary surfactant-associated protein D/SP-D and the lipid transporter ABCA3. By regulating both the proper expression and the degradation through the endoplasmic reticulum-associated protein degradation pathway of these proteins plays a crucial role in pulmonary surfactant homeostasis. Has an anti-fibrotic activity by negatively regulating the secretion of type I and type III collagens. This calcium-binding protein also transiently associates with immature PCSK6 and regulates its secretion.</text>
</comment>
<dbReference type="SUPFAM" id="SSF47473">
    <property type="entry name" value="EF-hand"/>
    <property type="match status" value="2"/>
</dbReference>
<keyword evidence="5 16" id="KW-0732">Signal</keyword>
<dbReference type="FunFam" id="1.10.238.10:FF:000104">
    <property type="entry name" value="calumenin isoform X1"/>
    <property type="match status" value="1"/>
</dbReference>
<dbReference type="PANTHER" id="PTHR10827:SF95">
    <property type="entry name" value="LD34388P"/>
    <property type="match status" value="1"/>
</dbReference>
<evidence type="ECO:0000256" key="13">
    <source>
        <dbReference type="ARBA" id="ARBA00063143"/>
    </source>
</evidence>
<evidence type="ECO:0000256" key="16">
    <source>
        <dbReference type="SAM" id="SignalP"/>
    </source>
</evidence>
<evidence type="ECO:0000313" key="19">
    <source>
        <dbReference type="WBParaSite" id="MBELARI_LOCUS16146"/>
    </source>
</evidence>
<feature type="domain" description="EF-hand" evidence="17">
    <location>
        <begin position="145"/>
        <end position="180"/>
    </location>
</feature>
<feature type="region of interest" description="Disordered" evidence="15">
    <location>
        <begin position="269"/>
        <end position="293"/>
    </location>
</feature>
<dbReference type="GO" id="GO:0016301">
    <property type="term" value="F:kinase activity"/>
    <property type="evidence" value="ECO:0007669"/>
    <property type="project" value="UniProtKB-KW"/>
</dbReference>
<evidence type="ECO:0000256" key="3">
    <source>
        <dbReference type="ARBA" id="ARBA00022679"/>
    </source>
</evidence>
<feature type="signal peptide" evidence="16">
    <location>
        <begin position="1"/>
        <end position="17"/>
    </location>
</feature>
<dbReference type="Gene3D" id="3.30.470.160">
    <property type="entry name" value="Inositol polyphosphate kinase"/>
    <property type="match status" value="1"/>
</dbReference>
<evidence type="ECO:0000256" key="4">
    <source>
        <dbReference type="ARBA" id="ARBA00022723"/>
    </source>
</evidence>
<evidence type="ECO:0000259" key="17">
    <source>
        <dbReference type="PROSITE" id="PS50222"/>
    </source>
</evidence>